<reference evidence="5 6" key="1">
    <citation type="submission" date="2024-10" db="EMBL/GenBank/DDBJ databases">
        <title>The Natural Products Discovery Center: Release of the First 8490 Sequenced Strains for Exploring Actinobacteria Biosynthetic Diversity.</title>
        <authorList>
            <person name="Kalkreuter E."/>
            <person name="Kautsar S.A."/>
            <person name="Yang D."/>
            <person name="Bader C.D."/>
            <person name="Teijaro C.N."/>
            <person name="Fluegel L."/>
            <person name="Davis C.M."/>
            <person name="Simpson J.R."/>
            <person name="Lauterbach L."/>
            <person name="Steele A.D."/>
            <person name="Gui C."/>
            <person name="Meng S."/>
            <person name="Li G."/>
            <person name="Viehrig K."/>
            <person name="Ye F."/>
            <person name="Su P."/>
            <person name="Kiefer A.F."/>
            <person name="Nichols A."/>
            <person name="Cepeda A.J."/>
            <person name="Yan W."/>
            <person name="Fan B."/>
            <person name="Jiang Y."/>
            <person name="Adhikari A."/>
            <person name="Zheng C.-J."/>
            <person name="Schuster L."/>
            <person name="Cowan T.M."/>
            <person name="Smanski M.J."/>
            <person name="Chevrette M.G."/>
            <person name="De Carvalho L.P.S."/>
            <person name="Shen B."/>
        </authorList>
    </citation>
    <scope>NUCLEOTIDE SEQUENCE [LARGE SCALE GENOMIC DNA]</scope>
    <source>
        <strain evidence="5 6">NPDC012605</strain>
    </source>
</reference>
<evidence type="ECO:0000259" key="4">
    <source>
        <dbReference type="SMART" id="SM00922"/>
    </source>
</evidence>
<dbReference type="Pfam" id="PF13378">
    <property type="entry name" value="MR_MLE_C"/>
    <property type="match status" value="1"/>
</dbReference>
<dbReference type="SUPFAM" id="SSF51604">
    <property type="entry name" value="Enolase C-terminal domain-like"/>
    <property type="match status" value="1"/>
</dbReference>
<dbReference type="InterPro" id="IPR029065">
    <property type="entry name" value="Enolase_C-like"/>
</dbReference>
<dbReference type="PANTHER" id="PTHR48080:SF4">
    <property type="entry name" value="GLUCARATE DEHYDRATASE"/>
    <property type="match status" value="1"/>
</dbReference>
<evidence type="ECO:0000313" key="5">
    <source>
        <dbReference type="EMBL" id="MFF5922510.1"/>
    </source>
</evidence>
<feature type="domain" description="Mandelate racemase/muconate lactonizing enzyme C-terminal" evidence="4">
    <location>
        <begin position="167"/>
        <end position="261"/>
    </location>
</feature>
<dbReference type="InterPro" id="IPR013341">
    <property type="entry name" value="Mandelate_racemase_N_dom"/>
</dbReference>
<dbReference type="SUPFAM" id="SSF54826">
    <property type="entry name" value="Enolase N-terminal domain-like"/>
    <property type="match status" value="1"/>
</dbReference>
<dbReference type="RefSeq" id="WP_388309812.1">
    <property type="nucleotide sequence ID" value="NZ_JBIBDZ010000010.1"/>
</dbReference>
<dbReference type="InterPro" id="IPR013342">
    <property type="entry name" value="Mandelate_racemase_C"/>
</dbReference>
<proteinExistence type="predicted"/>
<dbReference type="EMBL" id="JBIBDZ010000010">
    <property type="protein sequence ID" value="MFF5922510.1"/>
    <property type="molecule type" value="Genomic_DNA"/>
</dbReference>
<keyword evidence="6" id="KW-1185">Reference proteome</keyword>
<protein>
    <recommendedName>
        <fullName evidence="3">glucarate dehydratase</fullName>
        <ecNumber evidence="3">4.2.1.40</ecNumber>
    </recommendedName>
</protein>
<dbReference type="SFLD" id="SFLDG00055">
    <property type="entry name" value="glucarate_dehydratase"/>
    <property type="match status" value="1"/>
</dbReference>
<evidence type="ECO:0000313" key="6">
    <source>
        <dbReference type="Proteomes" id="UP001602370"/>
    </source>
</evidence>
<gene>
    <name evidence="5" type="ORF">ACFY8C_29870</name>
</gene>
<dbReference type="EC" id="4.2.1.40" evidence="3"/>
<dbReference type="Proteomes" id="UP001602370">
    <property type="component" value="Unassembled WGS sequence"/>
</dbReference>
<dbReference type="Gene3D" id="3.20.20.120">
    <property type="entry name" value="Enolase-like C-terminal domain"/>
    <property type="match status" value="1"/>
</dbReference>
<accession>A0ABW6XYA4</accession>
<evidence type="ECO:0000256" key="3">
    <source>
        <dbReference type="ARBA" id="ARBA00011973"/>
    </source>
</evidence>
<comment type="caution">
    <text evidence="5">The sequence shown here is derived from an EMBL/GenBank/DDBJ whole genome shotgun (WGS) entry which is preliminary data.</text>
</comment>
<organism evidence="5 6">
    <name type="scientific">Streptomyces flavochromogenes</name>
    <dbReference type="NCBI Taxonomy" id="68199"/>
    <lineage>
        <taxon>Bacteria</taxon>
        <taxon>Bacillati</taxon>
        <taxon>Actinomycetota</taxon>
        <taxon>Actinomycetes</taxon>
        <taxon>Kitasatosporales</taxon>
        <taxon>Streptomycetaceae</taxon>
        <taxon>Streptomyces</taxon>
    </lineage>
</organism>
<dbReference type="SMART" id="SM00922">
    <property type="entry name" value="MR_MLE"/>
    <property type="match status" value="1"/>
</dbReference>
<evidence type="ECO:0000256" key="1">
    <source>
        <dbReference type="ARBA" id="ARBA00001426"/>
    </source>
</evidence>
<dbReference type="SFLD" id="SFLDS00001">
    <property type="entry name" value="Enolase"/>
    <property type="match status" value="1"/>
</dbReference>
<dbReference type="PANTHER" id="PTHR48080">
    <property type="entry name" value="D-GALACTONATE DEHYDRATASE-RELATED"/>
    <property type="match status" value="1"/>
</dbReference>
<comment type="pathway">
    <text evidence="2">Carbohydrate acid metabolism; D-glucarate degradation; 2,5-dioxopentanoate from D-glucarate: step 1/2.</text>
</comment>
<evidence type="ECO:0000256" key="2">
    <source>
        <dbReference type="ARBA" id="ARBA00005183"/>
    </source>
</evidence>
<dbReference type="InterPro" id="IPR036849">
    <property type="entry name" value="Enolase-like_C_sf"/>
</dbReference>
<dbReference type="InterPro" id="IPR029017">
    <property type="entry name" value="Enolase-like_N"/>
</dbReference>
<name>A0ABW6XYA4_9ACTN</name>
<dbReference type="Gene3D" id="3.30.390.10">
    <property type="entry name" value="Enolase-like, N-terminal domain"/>
    <property type="match status" value="1"/>
</dbReference>
<comment type="catalytic activity">
    <reaction evidence="1">
        <text>D-glucarate = 5-dehydro-4-deoxy-D-glucarate + H2O</text>
        <dbReference type="Rhea" id="RHEA:14573"/>
        <dbReference type="ChEBI" id="CHEBI:15377"/>
        <dbReference type="ChEBI" id="CHEBI:30612"/>
        <dbReference type="ChEBI" id="CHEBI:42819"/>
        <dbReference type="EC" id="4.2.1.40"/>
    </reaction>
</comment>
<dbReference type="Pfam" id="PF02746">
    <property type="entry name" value="MR_MLE_N"/>
    <property type="match status" value="1"/>
</dbReference>
<dbReference type="InterPro" id="IPR034593">
    <property type="entry name" value="DgoD-like"/>
</dbReference>
<sequence length="422" mass="45432">MKVTSVVVTPVAFADPPLLNAVGVHEPYALRAVVEVRTDTGAYGLGESYGDSAHLELLRAVADDLPGLDPFDLNELSRRVHAIVGGRVARDAHGLIGEGGAAKTVASVTSPFEVACHDLQGKHLGRPVSDLLGGATRDRIDFCGYLFAKWAAHPGHEPDEWGPALDPAGLVAQARLLADRFGFRSFKLKGGVLPPDDEIAAIHALREAFPGHPLRLDPNASWNPETAARVADELTGVLEYLEDPVAGIPAMADLARIAPMPLATNMCVVTWEHLTEAIPARAVGVLLGDHHFWGGLKATQHLATACHHFGIGMSMHSNSHLGISLAAMVHLAAATPALTHDLDTHWPWKRPEDDVVTTPWSFVDGAITVPRTPGLGVDLDRDALDRLHRQYLECGLTRRDDTGYLARVAPDVWLREDVHEPA</sequence>